<organism evidence="1 2">
    <name type="scientific">Suillus subaureus</name>
    <dbReference type="NCBI Taxonomy" id="48587"/>
    <lineage>
        <taxon>Eukaryota</taxon>
        <taxon>Fungi</taxon>
        <taxon>Dikarya</taxon>
        <taxon>Basidiomycota</taxon>
        <taxon>Agaricomycotina</taxon>
        <taxon>Agaricomycetes</taxon>
        <taxon>Agaricomycetidae</taxon>
        <taxon>Boletales</taxon>
        <taxon>Suillineae</taxon>
        <taxon>Suillaceae</taxon>
        <taxon>Suillus</taxon>
    </lineage>
</organism>
<gene>
    <name evidence="1" type="ORF">BJ212DRAFT_1304680</name>
</gene>
<accession>A0A9P7DUB0</accession>
<dbReference type="AlphaFoldDB" id="A0A9P7DUB0"/>
<proteinExistence type="predicted"/>
<dbReference type="GeneID" id="64627674"/>
<name>A0A9P7DUB0_9AGAM</name>
<comment type="caution">
    <text evidence="1">The sequence shown here is derived from an EMBL/GenBank/DDBJ whole genome shotgun (WGS) entry which is preliminary data.</text>
</comment>
<protein>
    <submittedName>
        <fullName evidence="1">Uncharacterized protein</fullName>
    </submittedName>
</protein>
<dbReference type="Proteomes" id="UP000807769">
    <property type="component" value="Unassembled WGS sequence"/>
</dbReference>
<reference evidence="1" key="1">
    <citation type="journal article" date="2020" name="New Phytol.">
        <title>Comparative genomics reveals dynamic genome evolution in host specialist ectomycorrhizal fungi.</title>
        <authorList>
            <person name="Lofgren L.A."/>
            <person name="Nguyen N.H."/>
            <person name="Vilgalys R."/>
            <person name="Ruytinx J."/>
            <person name="Liao H.L."/>
            <person name="Branco S."/>
            <person name="Kuo A."/>
            <person name="LaButti K."/>
            <person name="Lipzen A."/>
            <person name="Andreopoulos W."/>
            <person name="Pangilinan J."/>
            <person name="Riley R."/>
            <person name="Hundley H."/>
            <person name="Na H."/>
            <person name="Barry K."/>
            <person name="Grigoriev I.V."/>
            <person name="Stajich J.E."/>
            <person name="Kennedy P.G."/>
        </authorList>
    </citation>
    <scope>NUCLEOTIDE SEQUENCE</scope>
    <source>
        <strain evidence="1">MN1</strain>
    </source>
</reference>
<keyword evidence="2" id="KW-1185">Reference proteome</keyword>
<dbReference type="RefSeq" id="XP_041186432.1">
    <property type="nucleotide sequence ID" value="XM_041333657.1"/>
</dbReference>
<evidence type="ECO:0000313" key="2">
    <source>
        <dbReference type="Proteomes" id="UP000807769"/>
    </source>
</evidence>
<dbReference type="OrthoDB" id="2689266at2759"/>
<dbReference type="EMBL" id="JABBWG010000071">
    <property type="protein sequence ID" value="KAG1803115.1"/>
    <property type="molecule type" value="Genomic_DNA"/>
</dbReference>
<evidence type="ECO:0000313" key="1">
    <source>
        <dbReference type="EMBL" id="KAG1803115.1"/>
    </source>
</evidence>
<sequence>MFTKYNATNCSMKLQDSLENVQFWLWCDYDRWLNALLAIKEQCHGVWAELVIKKLAPPTWARLCAMGQKLVHTFMEKEFLLFRLNTHGWKLSLLCTTNYPNWHKSHINNESNWKMDNKKVIKHEVAGSHDDIDSNINDLEAKPLVISKGKKCACDTDDTKATHKHVKESGSLHGDSDITASLSSTTSIIKLLSHSSASAAGSFDITASLSSSISIIKSLSYSSATATGSLDGNSSALSQICKTVLLDKTFLPPPPPPHPSPSPPHGVYLPQPISCMNHSQAEKENILIFLKNPLADVSGGVNGIPKWIPSPALCDPNTAVKSVLWKKSKASNWQKNINKKGTTQQFRLYWGALSTAQQDEYQAEAEHLNSAGSWKKLSDSVVINGILY</sequence>